<dbReference type="EMBL" id="CP029343">
    <property type="protein sequence ID" value="AWL03112.1"/>
    <property type="molecule type" value="Genomic_DNA"/>
</dbReference>
<gene>
    <name evidence="7" type="ORF">DIR46_00655</name>
</gene>
<name>A0A2S2DCN0_9BURK</name>
<dbReference type="OrthoDB" id="9777873at2"/>
<keyword evidence="3" id="KW-0328">Glycosyltransferase</keyword>
<accession>A0A2S2DCN0</accession>
<dbReference type="AlphaFoldDB" id="A0A2S2DCN0"/>
<evidence type="ECO:0000256" key="2">
    <source>
        <dbReference type="ARBA" id="ARBA00022475"/>
    </source>
</evidence>
<keyword evidence="4 7" id="KW-0808">Transferase</keyword>
<dbReference type="InterPro" id="IPR029044">
    <property type="entry name" value="Nucleotide-diphossugar_trans"/>
</dbReference>
<keyword evidence="2" id="KW-1003">Cell membrane</keyword>
<keyword evidence="5" id="KW-0472">Membrane</keyword>
<dbReference type="SUPFAM" id="SSF53448">
    <property type="entry name" value="Nucleotide-diphospho-sugar transferases"/>
    <property type="match status" value="1"/>
</dbReference>
<evidence type="ECO:0000313" key="7">
    <source>
        <dbReference type="EMBL" id="AWL03112.1"/>
    </source>
</evidence>
<reference evidence="7 8" key="1">
    <citation type="submission" date="2018-05" db="EMBL/GenBank/DDBJ databases">
        <title>Complete genome sequence of Massilia oculi sp. nov. CCUG 43427T (=DSM 26321T), the type strain of M. oculi, and comparison with genome sequences of other Massilia strains.</title>
        <authorList>
            <person name="Zhu B."/>
        </authorList>
    </citation>
    <scope>NUCLEOTIDE SEQUENCE [LARGE SCALE GENOMIC DNA]</scope>
    <source>
        <strain evidence="7 8">CCUG 43427</strain>
    </source>
</reference>
<proteinExistence type="predicted"/>
<evidence type="ECO:0000256" key="1">
    <source>
        <dbReference type="ARBA" id="ARBA00004236"/>
    </source>
</evidence>
<dbReference type="GO" id="GO:0005886">
    <property type="term" value="C:plasma membrane"/>
    <property type="evidence" value="ECO:0007669"/>
    <property type="project" value="UniProtKB-SubCell"/>
</dbReference>
<feature type="domain" description="Glycosyltransferase 2-like" evidence="6">
    <location>
        <begin position="4"/>
        <end position="135"/>
    </location>
</feature>
<dbReference type="KEGG" id="mtim:DIR46_00655"/>
<evidence type="ECO:0000256" key="3">
    <source>
        <dbReference type="ARBA" id="ARBA00022676"/>
    </source>
</evidence>
<dbReference type="GO" id="GO:0016757">
    <property type="term" value="F:glycosyltransferase activity"/>
    <property type="evidence" value="ECO:0007669"/>
    <property type="project" value="UniProtKB-KW"/>
</dbReference>
<protein>
    <submittedName>
        <fullName evidence="7">Glycosyl transferase</fullName>
    </submittedName>
</protein>
<dbReference type="Gene3D" id="3.90.550.10">
    <property type="entry name" value="Spore Coat Polysaccharide Biosynthesis Protein SpsA, Chain A"/>
    <property type="match status" value="1"/>
</dbReference>
<organism evidence="7 8">
    <name type="scientific">Massilia oculi</name>
    <dbReference type="NCBI Taxonomy" id="945844"/>
    <lineage>
        <taxon>Bacteria</taxon>
        <taxon>Pseudomonadati</taxon>
        <taxon>Pseudomonadota</taxon>
        <taxon>Betaproteobacteria</taxon>
        <taxon>Burkholderiales</taxon>
        <taxon>Oxalobacteraceae</taxon>
        <taxon>Telluria group</taxon>
        <taxon>Massilia</taxon>
    </lineage>
</organism>
<dbReference type="RefSeq" id="WP_109343520.1">
    <property type="nucleotide sequence ID" value="NZ_CP029343.1"/>
</dbReference>
<dbReference type="CDD" id="cd00761">
    <property type="entry name" value="Glyco_tranf_GTA_type"/>
    <property type="match status" value="1"/>
</dbReference>
<comment type="subcellular location">
    <subcellularLocation>
        <location evidence="1">Cell membrane</location>
    </subcellularLocation>
</comment>
<sequence>MIGVAIPAHDEEACLDACLHALLRAACHPALAGEEVRVCVVLDACSDRSLDVVVTHEALFEAAGCRLESREISARQVGAARAAGARRLLESGARWLAFTDADTCVAPGWLAAQIALDADVVCGSVGVEDWTAHGEQAAVLCERFSGDYQDRDGHRHIHGANLGVSAEAYLAAGGFACVDCHEDVLLVRALESIGARFAWSAQPRVVTSARIDARARGGFGDTLRALAAGLLPATPRPGS</sequence>
<evidence type="ECO:0000313" key="8">
    <source>
        <dbReference type="Proteomes" id="UP000245820"/>
    </source>
</evidence>
<evidence type="ECO:0000256" key="4">
    <source>
        <dbReference type="ARBA" id="ARBA00022679"/>
    </source>
</evidence>
<dbReference type="Proteomes" id="UP000245820">
    <property type="component" value="Chromosome"/>
</dbReference>
<keyword evidence="8" id="KW-1185">Reference proteome</keyword>
<dbReference type="PANTHER" id="PTHR43646:SF2">
    <property type="entry name" value="GLYCOSYLTRANSFERASE 2-LIKE DOMAIN-CONTAINING PROTEIN"/>
    <property type="match status" value="1"/>
</dbReference>
<dbReference type="PANTHER" id="PTHR43646">
    <property type="entry name" value="GLYCOSYLTRANSFERASE"/>
    <property type="match status" value="1"/>
</dbReference>
<evidence type="ECO:0000259" key="6">
    <source>
        <dbReference type="Pfam" id="PF00535"/>
    </source>
</evidence>
<evidence type="ECO:0000256" key="5">
    <source>
        <dbReference type="ARBA" id="ARBA00023136"/>
    </source>
</evidence>
<dbReference type="Pfam" id="PF00535">
    <property type="entry name" value="Glycos_transf_2"/>
    <property type="match status" value="1"/>
</dbReference>
<dbReference type="InterPro" id="IPR001173">
    <property type="entry name" value="Glyco_trans_2-like"/>
</dbReference>